<dbReference type="EMBL" id="LAJE02000167">
    <property type="protein sequence ID" value="OEO31199.1"/>
    <property type="molecule type" value="Genomic_DNA"/>
</dbReference>
<gene>
    <name evidence="2" type="ORF">VW23_017705</name>
</gene>
<accession>A0A1E5XRI8</accession>
<comment type="caution">
    <text evidence="2">The sequence shown here is derived from an EMBL/GenBank/DDBJ whole genome shotgun (WGS) entry which is preliminary data.</text>
</comment>
<evidence type="ECO:0000313" key="3">
    <source>
        <dbReference type="Proteomes" id="UP000095463"/>
    </source>
</evidence>
<dbReference type="OrthoDB" id="7951279at2"/>
<protein>
    <recommendedName>
        <fullName evidence="4">DUF1508 domain-containing protein</fullName>
    </recommendedName>
</protein>
<feature type="compositionally biased region" description="Low complexity" evidence="1">
    <location>
        <begin position="54"/>
        <end position="65"/>
    </location>
</feature>
<dbReference type="RefSeq" id="WP_069909649.1">
    <property type="nucleotide sequence ID" value="NZ_LAJE02000167.1"/>
</dbReference>
<feature type="region of interest" description="Disordered" evidence="1">
    <location>
        <begin position="45"/>
        <end position="78"/>
    </location>
</feature>
<sequence>MTQRTFGPEKRDGRWYFYAYLDGQQVEWGPYSSEEFAKGAKDAIERRLSEEDQASAPQPAVAPAADEPEEQDAPAEGK</sequence>
<reference evidence="2 3" key="1">
    <citation type="journal article" date="2015" name="Genome Announc.">
        <title>Genome Assemblies of Three Soil-Associated Devosia species: D. insulae, D. limi, and D. soli.</title>
        <authorList>
            <person name="Hassan Y.I."/>
            <person name="Lepp D."/>
            <person name="Zhou T."/>
        </authorList>
    </citation>
    <scope>NUCLEOTIDE SEQUENCE [LARGE SCALE GENOMIC DNA]</scope>
    <source>
        <strain evidence="2 3">DS-56</strain>
    </source>
</reference>
<keyword evidence="3" id="KW-1185">Reference proteome</keyword>
<evidence type="ECO:0000313" key="2">
    <source>
        <dbReference type="EMBL" id="OEO31199.1"/>
    </source>
</evidence>
<name>A0A1E5XRI8_9HYPH</name>
<organism evidence="2 3">
    <name type="scientific">Devosia insulae DS-56</name>
    <dbReference type="NCBI Taxonomy" id="1116389"/>
    <lineage>
        <taxon>Bacteria</taxon>
        <taxon>Pseudomonadati</taxon>
        <taxon>Pseudomonadota</taxon>
        <taxon>Alphaproteobacteria</taxon>
        <taxon>Hyphomicrobiales</taxon>
        <taxon>Devosiaceae</taxon>
        <taxon>Devosia</taxon>
    </lineage>
</organism>
<feature type="compositionally biased region" description="Acidic residues" evidence="1">
    <location>
        <begin position="66"/>
        <end position="78"/>
    </location>
</feature>
<dbReference type="Proteomes" id="UP000095463">
    <property type="component" value="Unassembled WGS sequence"/>
</dbReference>
<dbReference type="AlphaFoldDB" id="A0A1E5XRI8"/>
<evidence type="ECO:0000256" key="1">
    <source>
        <dbReference type="SAM" id="MobiDB-lite"/>
    </source>
</evidence>
<proteinExistence type="predicted"/>
<evidence type="ECO:0008006" key="4">
    <source>
        <dbReference type="Google" id="ProtNLM"/>
    </source>
</evidence>